<reference evidence="2" key="1">
    <citation type="submission" date="2017-09" db="EMBL/GenBank/DDBJ databases">
        <title>FDA dAtabase for Regulatory Grade micrObial Sequences (FDA-ARGOS): Supporting development and validation of Infectious Disease Dx tests.</title>
        <authorList>
            <person name="Minogue T."/>
            <person name="Wolcott M."/>
            <person name="Wasieloski L."/>
            <person name="Aguilar W."/>
            <person name="Moore D."/>
            <person name="Tallon L."/>
            <person name="Sadzewicz L."/>
            <person name="Ott S."/>
            <person name="Zhao X."/>
            <person name="Nagaraj S."/>
            <person name="Vavikolanu K."/>
            <person name="Aluvathingal J."/>
            <person name="Nadendla S."/>
            <person name="Sichtig H."/>
        </authorList>
    </citation>
    <scope>NUCLEOTIDE SEQUENCE [LARGE SCALE GENOMIC DNA]</scope>
    <source>
        <strain evidence="2">FDAARGOS_390</strain>
    </source>
</reference>
<dbReference type="Gene3D" id="3.90.1200.10">
    <property type="match status" value="1"/>
</dbReference>
<dbReference type="SUPFAM" id="SSF56112">
    <property type="entry name" value="Protein kinase-like (PK-like)"/>
    <property type="match status" value="1"/>
</dbReference>
<name>A0A2A7SA00_BURGA</name>
<keyword evidence="1" id="KW-0418">Kinase</keyword>
<dbReference type="PANTHER" id="PTHR43883:SF1">
    <property type="entry name" value="GLUCONOKINASE"/>
    <property type="match status" value="1"/>
</dbReference>
<dbReference type="PANTHER" id="PTHR43883">
    <property type="entry name" value="SLR0207 PROTEIN"/>
    <property type="match status" value="1"/>
</dbReference>
<gene>
    <name evidence="1" type="ORF">CRM94_28810</name>
</gene>
<evidence type="ECO:0000313" key="1">
    <source>
        <dbReference type="EMBL" id="PEH40273.1"/>
    </source>
</evidence>
<dbReference type="AlphaFoldDB" id="A0A2A7SA00"/>
<evidence type="ECO:0000313" key="2">
    <source>
        <dbReference type="Proteomes" id="UP000220629"/>
    </source>
</evidence>
<dbReference type="InterPro" id="IPR052732">
    <property type="entry name" value="Cell-binding_unc_protein"/>
</dbReference>
<dbReference type="Pfam" id="PF13671">
    <property type="entry name" value="AAA_33"/>
    <property type="match status" value="1"/>
</dbReference>
<organism evidence="1 2">
    <name type="scientific">Burkholderia gladioli</name>
    <name type="common">Pseudomonas marginata</name>
    <name type="synonym">Phytomonas marginata</name>
    <dbReference type="NCBI Taxonomy" id="28095"/>
    <lineage>
        <taxon>Bacteria</taxon>
        <taxon>Pseudomonadati</taxon>
        <taxon>Pseudomonadota</taxon>
        <taxon>Betaproteobacteria</taxon>
        <taxon>Burkholderiales</taxon>
        <taxon>Burkholderiaceae</taxon>
        <taxon>Burkholderia</taxon>
    </lineage>
</organism>
<accession>A0A2A7SA00</accession>
<dbReference type="InterPro" id="IPR011009">
    <property type="entry name" value="Kinase-like_dom_sf"/>
</dbReference>
<dbReference type="RefSeq" id="WP_096750587.1">
    <property type="nucleotide sequence ID" value="NZ_CADEPO010000002.1"/>
</dbReference>
<dbReference type="Gene3D" id="3.40.50.300">
    <property type="entry name" value="P-loop containing nucleotide triphosphate hydrolases"/>
    <property type="match status" value="1"/>
</dbReference>
<dbReference type="GO" id="GO:0016301">
    <property type="term" value="F:kinase activity"/>
    <property type="evidence" value="ECO:0007669"/>
    <property type="project" value="UniProtKB-KW"/>
</dbReference>
<comment type="caution">
    <text evidence="1">The sequence shown here is derived from an EMBL/GenBank/DDBJ whole genome shotgun (WGS) entry which is preliminary data.</text>
</comment>
<sequence length="564" mass="62303">MPALPYLPFALGHGEARRRASQVDRALCRPATYPHPAGRIERIETHLSVVYLAGRHAYKRLKPVRFAFVDLATAARRQRCALAQYRLNKRLAGPLYLDIRPLLVLGRRGVFGRPFRPGRRRCASVPGEYVVRMRRFETDALLSVRCARQAEGLADAEALAATLARHHLHAPRSRDPHAARALSQCRALLAELDRGTPAQAALHAWYAGELSRIEPILDRRQAHGFVRACHGDLHLDNIVRWRQRILMFDCIDFDEGLRRIDIASDLAFALMDFCAHDRGDCAHLLMSGWLARTGDYAALQVLPCYFVYRALVGALSARLRDDHAARARYLRTAERMVASRIGAAPCLLLCHGFSGSGKTSASRVLASRLGAIRLSSDAQRKRPLLDAAQVSRLPASAYSEAAVGAVYQRLRDQAAEVLASAHTVIVDASFLRRQHRADFLALASRLGARAAILDFAASRATLEARVIDRARLARDLSDADAQVLAHQFARAEPLTRSESAIAIRLDTERIDTSYQDPAFWQPLLAWSCAGGRWRSPIRASGFDQADDSRACPIAHAGAADVPAA</sequence>
<dbReference type="InterPro" id="IPR027417">
    <property type="entry name" value="P-loop_NTPase"/>
</dbReference>
<dbReference type="EMBL" id="PDDY01000004">
    <property type="protein sequence ID" value="PEH40273.1"/>
    <property type="molecule type" value="Genomic_DNA"/>
</dbReference>
<dbReference type="Proteomes" id="UP000220629">
    <property type="component" value="Unassembled WGS sequence"/>
</dbReference>
<dbReference type="SUPFAM" id="SSF52540">
    <property type="entry name" value="P-loop containing nucleoside triphosphate hydrolases"/>
    <property type="match status" value="1"/>
</dbReference>
<keyword evidence="1" id="KW-0808">Transferase</keyword>
<proteinExistence type="predicted"/>
<protein>
    <submittedName>
        <fullName evidence="1">Kinase</fullName>
    </submittedName>
</protein>